<evidence type="ECO:0000313" key="6">
    <source>
        <dbReference type="EnsemblMetazoa" id="BGLB023007-PB"/>
    </source>
</evidence>
<feature type="compositionally biased region" description="Polar residues" evidence="5">
    <location>
        <begin position="111"/>
        <end position="120"/>
    </location>
</feature>
<dbReference type="PANTHER" id="PTHR45695:SF9">
    <property type="entry name" value="LEUCOKININ RECEPTOR"/>
    <property type="match status" value="1"/>
</dbReference>
<evidence type="ECO:0000256" key="3">
    <source>
        <dbReference type="ARBA" id="ARBA00023170"/>
    </source>
</evidence>
<reference evidence="6" key="1">
    <citation type="submission" date="2020-05" db="UniProtKB">
        <authorList>
            <consortium name="EnsemblMetazoa"/>
        </authorList>
    </citation>
    <scope>IDENTIFICATION</scope>
    <source>
        <strain evidence="6">BB02</strain>
    </source>
</reference>
<dbReference type="AlphaFoldDB" id="A0A2C9KSE3"/>
<evidence type="ECO:0000256" key="4">
    <source>
        <dbReference type="ARBA" id="ARBA00023224"/>
    </source>
</evidence>
<dbReference type="GO" id="GO:0005886">
    <property type="term" value="C:plasma membrane"/>
    <property type="evidence" value="ECO:0007669"/>
    <property type="project" value="TreeGrafter"/>
</dbReference>
<evidence type="ECO:0000256" key="5">
    <source>
        <dbReference type="SAM" id="MobiDB-lite"/>
    </source>
</evidence>
<feature type="region of interest" description="Disordered" evidence="5">
    <location>
        <begin position="76"/>
        <end position="120"/>
    </location>
</feature>
<dbReference type="STRING" id="6526.A0A2C9KSE3"/>
<keyword evidence="4" id="KW-0807">Transducer</keyword>
<evidence type="ECO:0008006" key="8">
    <source>
        <dbReference type="Google" id="ProtNLM"/>
    </source>
</evidence>
<keyword evidence="2" id="KW-0297">G-protein coupled receptor</keyword>
<keyword evidence="3" id="KW-0675">Receptor</keyword>
<sequence>MYQYVMATCYVFSRHTCNLDSINEFVPPITLISKLLLYANSCTNPVIYNFMSGKFRKEFRTACSCCFRCCCNRQRQSQGQVHEMEPLSAKSSDEDGDSRRTVRRQRSWTRKNTLTTTVTM</sequence>
<protein>
    <recommendedName>
        <fullName evidence="8">G-protein coupled receptors family 1 profile domain-containing protein</fullName>
    </recommendedName>
</protein>
<dbReference type="PANTHER" id="PTHR45695">
    <property type="entry name" value="LEUCOKININ RECEPTOR-RELATED"/>
    <property type="match status" value="1"/>
</dbReference>
<evidence type="ECO:0000313" key="7">
    <source>
        <dbReference type="Proteomes" id="UP000076420"/>
    </source>
</evidence>
<dbReference type="GO" id="GO:0004930">
    <property type="term" value="F:G protein-coupled receptor activity"/>
    <property type="evidence" value="ECO:0007669"/>
    <property type="project" value="UniProtKB-KW"/>
</dbReference>
<dbReference type="Proteomes" id="UP000076420">
    <property type="component" value="Unassembled WGS sequence"/>
</dbReference>
<proteinExistence type="predicted"/>
<accession>A0A2C9KSE3</accession>
<evidence type="ECO:0000256" key="1">
    <source>
        <dbReference type="ARBA" id="ARBA00004141"/>
    </source>
</evidence>
<comment type="subcellular location">
    <subcellularLocation>
        <location evidence="1">Membrane</location>
        <topology evidence="1">Multi-pass membrane protein</topology>
    </subcellularLocation>
</comment>
<dbReference type="VEuPathDB" id="VectorBase:BGLB023007"/>
<dbReference type="VEuPathDB" id="VectorBase:BGLAX_027475"/>
<dbReference type="Gene3D" id="1.20.1070.10">
    <property type="entry name" value="Rhodopsin 7-helix transmembrane proteins"/>
    <property type="match status" value="1"/>
</dbReference>
<dbReference type="EnsemblMetazoa" id="BGLB023007-RB">
    <property type="protein sequence ID" value="BGLB023007-PB"/>
    <property type="gene ID" value="BGLB023007"/>
</dbReference>
<organism evidence="6 7">
    <name type="scientific">Biomphalaria glabrata</name>
    <name type="common">Bloodfluke planorb</name>
    <name type="synonym">Freshwater snail</name>
    <dbReference type="NCBI Taxonomy" id="6526"/>
    <lineage>
        <taxon>Eukaryota</taxon>
        <taxon>Metazoa</taxon>
        <taxon>Spiralia</taxon>
        <taxon>Lophotrochozoa</taxon>
        <taxon>Mollusca</taxon>
        <taxon>Gastropoda</taxon>
        <taxon>Heterobranchia</taxon>
        <taxon>Euthyneura</taxon>
        <taxon>Panpulmonata</taxon>
        <taxon>Hygrophila</taxon>
        <taxon>Lymnaeoidea</taxon>
        <taxon>Planorbidae</taxon>
        <taxon>Biomphalaria</taxon>
    </lineage>
</organism>
<dbReference type="SUPFAM" id="SSF81321">
    <property type="entry name" value="Family A G protein-coupled receptor-like"/>
    <property type="match status" value="1"/>
</dbReference>
<dbReference type="KEGG" id="bgt:106060580"/>
<gene>
    <name evidence="6" type="primary">106060580</name>
</gene>
<feature type="compositionally biased region" description="Basic and acidic residues" evidence="5">
    <location>
        <begin position="91"/>
        <end position="100"/>
    </location>
</feature>
<name>A0A2C9KSE3_BIOGL</name>
<evidence type="ECO:0000256" key="2">
    <source>
        <dbReference type="ARBA" id="ARBA00023040"/>
    </source>
</evidence>